<sequence>MKTLDEIAAFHGHTCPGLAIGYRVSELALREMGRRDVDEELVAIVENDSCAVDAVQVMTGCTFGKGNLVFRDHGKQVYTFIRRATGDTMRVSVEWKAPEEAPEETEAWRMYSGGDRTEEVLELIHARKSKKIKAIMEAPDEELFKVDRENVAPPPKARIHTSLRCAECGEKTMETRMRLLAGEPVCLPCFLKTEGGS</sequence>
<organism evidence="6">
    <name type="scientific">marine sediment metagenome</name>
    <dbReference type="NCBI Taxonomy" id="412755"/>
    <lineage>
        <taxon>unclassified sequences</taxon>
        <taxon>metagenomes</taxon>
        <taxon>ecological metagenomes</taxon>
    </lineage>
</organism>
<proteinExistence type="predicted"/>
<feature type="domain" description="Zinc finger DksA/TraR C4-type" evidence="4">
    <location>
        <begin position="164"/>
        <end position="194"/>
    </location>
</feature>
<keyword evidence="1" id="KW-0479">Metal-binding</keyword>
<comment type="caution">
    <text evidence="6">The sequence shown here is derived from an EMBL/GenBank/DDBJ whole genome shotgun (WGS) entry which is preliminary data.</text>
</comment>
<dbReference type="Pfam" id="PF02663">
    <property type="entry name" value="FmdE"/>
    <property type="match status" value="1"/>
</dbReference>
<evidence type="ECO:0000256" key="1">
    <source>
        <dbReference type="ARBA" id="ARBA00022723"/>
    </source>
</evidence>
<dbReference type="PIRSF" id="PIRSF006578">
    <property type="entry name" value="FwdE"/>
    <property type="match status" value="1"/>
</dbReference>
<evidence type="ECO:0000259" key="5">
    <source>
        <dbReference type="Pfam" id="PF02663"/>
    </source>
</evidence>
<gene>
    <name evidence="6" type="ORF">LCGC14_1641620</name>
</gene>
<keyword evidence="3" id="KW-0862">Zinc</keyword>
<reference evidence="6" key="1">
    <citation type="journal article" date="2015" name="Nature">
        <title>Complex archaea that bridge the gap between prokaryotes and eukaryotes.</title>
        <authorList>
            <person name="Spang A."/>
            <person name="Saw J.H."/>
            <person name="Jorgensen S.L."/>
            <person name="Zaremba-Niedzwiedzka K."/>
            <person name="Martijn J."/>
            <person name="Lind A.E."/>
            <person name="van Eijk R."/>
            <person name="Schleper C."/>
            <person name="Guy L."/>
            <person name="Ettema T.J."/>
        </authorList>
    </citation>
    <scope>NUCLEOTIDE SEQUENCE</scope>
</reference>
<evidence type="ECO:0000313" key="6">
    <source>
        <dbReference type="EMBL" id="KKM20822.1"/>
    </source>
</evidence>
<dbReference type="Pfam" id="PF01258">
    <property type="entry name" value="zf-dskA_traR"/>
    <property type="match status" value="1"/>
</dbReference>
<dbReference type="AlphaFoldDB" id="A0A0F9I039"/>
<dbReference type="GO" id="GO:0008270">
    <property type="term" value="F:zinc ion binding"/>
    <property type="evidence" value="ECO:0007669"/>
    <property type="project" value="UniProtKB-KW"/>
</dbReference>
<dbReference type="SUPFAM" id="SSF143555">
    <property type="entry name" value="FwdE-like"/>
    <property type="match status" value="1"/>
</dbReference>
<protein>
    <recommendedName>
        <fullName evidence="7">Formylmethanofuran dehydrogenase subunit E domain-containing protein</fullName>
    </recommendedName>
</protein>
<evidence type="ECO:0000256" key="3">
    <source>
        <dbReference type="ARBA" id="ARBA00022833"/>
    </source>
</evidence>
<dbReference type="Gene3D" id="3.30.1330.130">
    <property type="match status" value="1"/>
</dbReference>
<dbReference type="EMBL" id="LAZR01013689">
    <property type="protein sequence ID" value="KKM20822.1"/>
    <property type="molecule type" value="Genomic_DNA"/>
</dbReference>
<dbReference type="PANTHER" id="PTHR39418:SF1">
    <property type="entry name" value="DEHYDROGENASE"/>
    <property type="match status" value="1"/>
</dbReference>
<dbReference type="InterPro" id="IPR053194">
    <property type="entry name" value="tRNA_methyltr_O"/>
</dbReference>
<dbReference type="InterPro" id="IPR000962">
    <property type="entry name" value="Znf_DskA_TraR"/>
</dbReference>
<keyword evidence="2" id="KW-0863">Zinc-finger</keyword>
<dbReference type="PANTHER" id="PTHR39418">
    <property type="entry name" value="DEHYDROGENASE-RELATED"/>
    <property type="match status" value="1"/>
</dbReference>
<dbReference type="InterPro" id="IPR003814">
    <property type="entry name" value="FmdEsu_dom"/>
</dbReference>
<dbReference type="InterPro" id="IPR026328">
    <property type="entry name" value="FmdE"/>
</dbReference>
<evidence type="ECO:0008006" key="7">
    <source>
        <dbReference type="Google" id="ProtNLM"/>
    </source>
</evidence>
<accession>A0A0F9I039</accession>
<evidence type="ECO:0000259" key="4">
    <source>
        <dbReference type="Pfam" id="PF01258"/>
    </source>
</evidence>
<evidence type="ECO:0000256" key="2">
    <source>
        <dbReference type="ARBA" id="ARBA00022771"/>
    </source>
</evidence>
<feature type="domain" description="Formylmethanofuran dehydrogenase subunit E" evidence="5">
    <location>
        <begin position="10"/>
        <end position="145"/>
    </location>
</feature>
<name>A0A0F9I039_9ZZZZ</name>